<sequence>LNEFPNMLEIVDSLKFKNLIRKQYIGIIYGLLYPKKLRKKLIDKELMVDFSSGNCYKVEAPVLSDFPISNQQSFNIKEYYIILHLLLFKTNILLIWKIFCFNFIVNKVLKALNVTLYIKIINHVNNL</sequence>
<proteinExistence type="predicted"/>
<comment type="caution">
    <text evidence="1">The sequence shown here is derived from an EMBL/GenBank/DDBJ whole genome shotgun (WGS) entry which is preliminary data.</text>
</comment>
<accession>A0A397SFW7</accession>
<dbReference type="AlphaFoldDB" id="A0A397SFW7"/>
<organism evidence="1 2">
    <name type="scientific">Glomus cerebriforme</name>
    <dbReference type="NCBI Taxonomy" id="658196"/>
    <lineage>
        <taxon>Eukaryota</taxon>
        <taxon>Fungi</taxon>
        <taxon>Fungi incertae sedis</taxon>
        <taxon>Mucoromycota</taxon>
        <taxon>Glomeromycotina</taxon>
        <taxon>Glomeromycetes</taxon>
        <taxon>Glomerales</taxon>
        <taxon>Glomeraceae</taxon>
        <taxon>Glomus</taxon>
    </lineage>
</organism>
<evidence type="ECO:0000313" key="2">
    <source>
        <dbReference type="Proteomes" id="UP000265703"/>
    </source>
</evidence>
<feature type="non-terminal residue" evidence="1">
    <location>
        <position position="1"/>
    </location>
</feature>
<protein>
    <submittedName>
        <fullName evidence="1">Uncharacterized protein</fullName>
    </submittedName>
</protein>
<name>A0A397SFW7_9GLOM</name>
<gene>
    <name evidence="1" type="ORF">C1645_698209</name>
</gene>
<reference evidence="1 2" key="1">
    <citation type="submission" date="2018-06" db="EMBL/GenBank/DDBJ databases">
        <title>Comparative genomics reveals the genomic features of Rhizophagus irregularis, R. cerebriforme, R. diaphanum and Gigaspora rosea, and their symbiotic lifestyle signature.</title>
        <authorList>
            <person name="Morin E."/>
            <person name="San Clemente H."/>
            <person name="Chen E.C.H."/>
            <person name="De La Providencia I."/>
            <person name="Hainaut M."/>
            <person name="Kuo A."/>
            <person name="Kohler A."/>
            <person name="Murat C."/>
            <person name="Tang N."/>
            <person name="Roy S."/>
            <person name="Loubradou J."/>
            <person name="Henrissat B."/>
            <person name="Grigoriev I.V."/>
            <person name="Corradi N."/>
            <person name="Roux C."/>
            <person name="Martin F.M."/>
        </authorList>
    </citation>
    <scope>NUCLEOTIDE SEQUENCE [LARGE SCALE GENOMIC DNA]</scope>
    <source>
        <strain evidence="1 2">DAOM 227022</strain>
    </source>
</reference>
<evidence type="ECO:0000313" key="1">
    <source>
        <dbReference type="EMBL" id="RIA84908.1"/>
    </source>
</evidence>
<dbReference type="Proteomes" id="UP000265703">
    <property type="component" value="Unassembled WGS sequence"/>
</dbReference>
<keyword evidence="2" id="KW-1185">Reference proteome</keyword>
<dbReference type="EMBL" id="QKYT01000461">
    <property type="protein sequence ID" value="RIA84908.1"/>
    <property type="molecule type" value="Genomic_DNA"/>
</dbReference>